<comment type="caution">
    <text evidence="1">The sequence shown here is derived from an EMBL/GenBank/DDBJ whole genome shotgun (WGS) entry which is preliminary data.</text>
</comment>
<keyword evidence="2" id="KW-1185">Reference proteome</keyword>
<accession>A0ACB5T2M5</accession>
<reference evidence="1" key="1">
    <citation type="submission" date="2023-04" db="EMBL/GenBank/DDBJ databases">
        <title>Ambrosiozyma monospora NBRC 10751.</title>
        <authorList>
            <person name="Ichikawa N."/>
            <person name="Sato H."/>
            <person name="Tonouchi N."/>
        </authorList>
    </citation>
    <scope>NUCLEOTIDE SEQUENCE</scope>
    <source>
        <strain evidence="1">NBRC 10751</strain>
    </source>
</reference>
<organism evidence="1 2">
    <name type="scientific">Ambrosiozyma monospora</name>
    <name type="common">Yeast</name>
    <name type="synonym">Endomycopsis monosporus</name>
    <dbReference type="NCBI Taxonomy" id="43982"/>
    <lineage>
        <taxon>Eukaryota</taxon>
        <taxon>Fungi</taxon>
        <taxon>Dikarya</taxon>
        <taxon>Ascomycota</taxon>
        <taxon>Saccharomycotina</taxon>
        <taxon>Pichiomycetes</taxon>
        <taxon>Pichiales</taxon>
        <taxon>Pichiaceae</taxon>
        <taxon>Ambrosiozyma</taxon>
    </lineage>
</organism>
<proteinExistence type="predicted"/>
<protein>
    <submittedName>
        <fullName evidence="1">Unnamed protein product</fullName>
    </submittedName>
</protein>
<dbReference type="Proteomes" id="UP001165064">
    <property type="component" value="Unassembled WGS sequence"/>
</dbReference>
<sequence length="254" mass="27826">MSDTDTKFGKSQATIGVSEITSNSDDIEANEANVNELEAHVEDVGYKRQITGRQVLMITFGAGIGTGFWIGMGSALRNGGPFGIVFAYFIESLIVYIMFIQVGEMTTYQPIHGGFINQIRLYVDDATAFAQGVSFAFNWMVCLAAELTAGISVLKMWDTEGVVSTAEYIVIFFVIYVVCNIWPVKAYGYIEYVQSFFKIVSMAGATLFMFISTCGGLPNSDGPIGYKYWKNPGWIRNGIKDVHNLSSGDSVSSS</sequence>
<name>A0ACB5T2M5_AMBMO</name>
<dbReference type="EMBL" id="BSXS01002637">
    <property type="protein sequence ID" value="GME79537.1"/>
    <property type="molecule type" value="Genomic_DNA"/>
</dbReference>
<evidence type="ECO:0000313" key="1">
    <source>
        <dbReference type="EMBL" id="GME79537.1"/>
    </source>
</evidence>
<evidence type="ECO:0000313" key="2">
    <source>
        <dbReference type="Proteomes" id="UP001165064"/>
    </source>
</evidence>
<gene>
    <name evidence="1" type="ORF">Amon02_000399900</name>
</gene>